<reference evidence="1" key="1">
    <citation type="submission" date="2020-08" db="EMBL/GenBank/DDBJ databases">
        <title>Multicomponent nature underlies the extraordinary mechanical properties of spider dragline silk.</title>
        <authorList>
            <person name="Kono N."/>
            <person name="Nakamura H."/>
            <person name="Mori M."/>
            <person name="Yoshida Y."/>
            <person name="Ohtoshi R."/>
            <person name="Malay A.D."/>
            <person name="Moran D.A.P."/>
            <person name="Tomita M."/>
            <person name="Numata K."/>
            <person name="Arakawa K."/>
        </authorList>
    </citation>
    <scope>NUCLEOTIDE SEQUENCE</scope>
</reference>
<gene>
    <name evidence="1" type="ORF">TNIN_21281</name>
</gene>
<protein>
    <submittedName>
        <fullName evidence="1">Uncharacterized protein</fullName>
    </submittedName>
</protein>
<sequence length="112" mass="12843">MFRHLSQQDKCLGVLFKEQCCLRLLPLNSNESELVLVPEWLVSKKGLQVLEMKITGSKIWFVGKVVKNMHCNSVPSYAIVDIFPPFIELPHQQLMTMRSFILLGPFTPQICP</sequence>
<proteinExistence type="predicted"/>
<keyword evidence="2" id="KW-1185">Reference proteome</keyword>
<evidence type="ECO:0000313" key="2">
    <source>
        <dbReference type="Proteomes" id="UP000886998"/>
    </source>
</evidence>
<name>A0A8X6XEW5_9ARAC</name>
<dbReference type="Proteomes" id="UP000886998">
    <property type="component" value="Unassembled WGS sequence"/>
</dbReference>
<evidence type="ECO:0000313" key="1">
    <source>
        <dbReference type="EMBL" id="GFY51417.1"/>
    </source>
</evidence>
<accession>A0A8X6XEW5</accession>
<dbReference type="AlphaFoldDB" id="A0A8X6XEW5"/>
<organism evidence="1 2">
    <name type="scientific">Trichonephila inaurata madagascariensis</name>
    <dbReference type="NCBI Taxonomy" id="2747483"/>
    <lineage>
        <taxon>Eukaryota</taxon>
        <taxon>Metazoa</taxon>
        <taxon>Ecdysozoa</taxon>
        <taxon>Arthropoda</taxon>
        <taxon>Chelicerata</taxon>
        <taxon>Arachnida</taxon>
        <taxon>Araneae</taxon>
        <taxon>Araneomorphae</taxon>
        <taxon>Entelegynae</taxon>
        <taxon>Araneoidea</taxon>
        <taxon>Nephilidae</taxon>
        <taxon>Trichonephila</taxon>
        <taxon>Trichonephila inaurata</taxon>
    </lineage>
</organism>
<comment type="caution">
    <text evidence="1">The sequence shown here is derived from an EMBL/GenBank/DDBJ whole genome shotgun (WGS) entry which is preliminary data.</text>
</comment>
<dbReference type="EMBL" id="BMAV01008065">
    <property type="protein sequence ID" value="GFY51417.1"/>
    <property type="molecule type" value="Genomic_DNA"/>
</dbReference>